<accession>X1TU93</accession>
<comment type="caution">
    <text evidence="2">The sequence shown here is derived from an EMBL/GenBank/DDBJ whole genome shotgun (WGS) entry which is preliminary data.</text>
</comment>
<name>X1TU93_9ZZZZ</name>
<protein>
    <submittedName>
        <fullName evidence="2">Uncharacterized protein</fullName>
    </submittedName>
</protein>
<evidence type="ECO:0000256" key="1">
    <source>
        <dbReference type="SAM" id="MobiDB-lite"/>
    </source>
</evidence>
<dbReference type="AlphaFoldDB" id="X1TU93"/>
<gene>
    <name evidence="2" type="ORF">S12H4_47232</name>
</gene>
<sequence>MARRKPKKFKKRPPPHTRIPAKHGLFTQLENRVYDLAFFYGVAGLFMSNSKIAEKLKCAKLSVRRARQKLVRAEVFIECWKNPWTRTSWARYHVAVMNCETLIYHKKYKIPNPFYSPTG</sequence>
<reference evidence="2" key="1">
    <citation type="journal article" date="2014" name="Front. Microbiol.">
        <title>High frequency of phylogenetically diverse reductive dehalogenase-homologous genes in deep subseafloor sedimentary metagenomes.</title>
        <authorList>
            <person name="Kawai M."/>
            <person name="Futagami T."/>
            <person name="Toyoda A."/>
            <person name="Takaki Y."/>
            <person name="Nishi S."/>
            <person name="Hori S."/>
            <person name="Arai W."/>
            <person name="Tsubouchi T."/>
            <person name="Morono Y."/>
            <person name="Uchiyama I."/>
            <person name="Ito T."/>
            <person name="Fujiyama A."/>
            <person name="Inagaki F."/>
            <person name="Takami H."/>
        </authorList>
    </citation>
    <scope>NUCLEOTIDE SEQUENCE</scope>
    <source>
        <strain evidence="2">Expedition CK06-06</strain>
    </source>
</reference>
<feature type="region of interest" description="Disordered" evidence="1">
    <location>
        <begin position="1"/>
        <end position="21"/>
    </location>
</feature>
<dbReference type="EMBL" id="BARW01029388">
    <property type="protein sequence ID" value="GAJ08913.1"/>
    <property type="molecule type" value="Genomic_DNA"/>
</dbReference>
<proteinExistence type="predicted"/>
<evidence type="ECO:0000313" key="2">
    <source>
        <dbReference type="EMBL" id="GAJ08913.1"/>
    </source>
</evidence>
<organism evidence="2">
    <name type="scientific">marine sediment metagenome</name>
    <dbReference type="NCBI Taxonomy" id="412755"/>
    <lineage>
        <taxon>unclassified sequences</taxon>
        <taxon>metagenomes</taxon>
        <taxon>ecological metagenomes</taxon>
    </lineage>
</organism>
<feature type="non-terminal residue" evidence="2">
    <location>
        <position position="119"/>
    </location>
</feature>